<comment type="caution">
    <text evidence="1">The sequence shown here is derived from an EMBL/GenBank/DDBJ whole genome shotgun (WGS) entry which is preliminary data.</text>
</comment>
<dbReference type="OrthoDB" id="164048at2"/>
<name>A0A2A6RLH9_9CHLR</name>
<evidence type="ECO:0000313" key="1">
    <source>
        <dbReference type="EMBL" id="PDW03927.1"/>
    </source>
</evidence>
<dbReference type="RefSeq" id="WP_097643207.1">
    <property type="nucleotide sequence ID" value="NZ_NQWI01000018.1"/>
</dbReference>
<dbReference type="EMBL" id="NQWI01000018">
    <property type="protein sequence ID" value="PDW03927.1"/>
    <property type="molecule type" value="Genomic_DNA"/>
</dbReference>
<accession>A0A2A6RLH9</accession>
<evidence type="ECO:0000313" key="2">
    <source>
        <dbReference type="Proteomes" id="UP000220527"/>
    </source>
</evidence>
<keyword evidence="2" id="KW-1185">Reference proteome</keyword>
<reference evidence="2" key="1">
    <citation type="submission" date="2017-08" db="EMBL/GenBank/DDBJ databases">
        <authorList>
            <person name="Grouzdev D.S."/>
            <person name="Gaisin V.A."/>
            <person name="Rysina M.S."/>
            <person name="Gorlenko V.M."/>
        </authorList>
    </citation>
    <scope>NUCLEOTIDE SEQUENCE [LARGE SCALE GENOMIC DNA]</scope>
    <source>
        <strain evidence="2">Kir15-3F</strain>
    </source>
</reference>
<organism evidence="1 2">
    <name type="scientific">Candidatus Viridilinea mediisalina</name>
    <dbReference type="NCBI Taxonomy" id="2024553"/>
    <lineage>
        <taxon>Bacteria</taxon>
        <taxon>Bacillati</taxon>
        <taxon>Chloroflexota</taxon>
        <taxon>Chloroflexia</taxon>
        <taxon>Chloroflexales</taxon>
        <taxon>Chloroflexineae</taxon>
        <taxon>Oscillochloridaceae</taxon>
        <taxon>Candidatus Viridilinea</taxon>
    </lineage>
</organism>
<dbReference type="Proteomes" id="UP000220527">
    <property type="component" value="Unassembled WGS sequence"/>
</dbReference>
<proteinExistence type="predicted"/>
<sequence length="76" mass="8617">MTTETITIRVDVRAAQAFKTASNEERQKLEALLSLRLLEAAQSTESLEQLMRRISHNAQQRGLTPELLEAILHESE</sequence>
<gene>
    <name evidence="1" type="ORF">CJ255_06115</name>
</gene>
<protein>
    <submittedName>
        <fullName evidence="1">Uncharacterized protein</fullName>
    </submittedName>
</protein>
<dbReference type="AlphaFoldDB" id="A0A2A6RLH9"/>